<sequence length="55" mass="6590">MIKRLMIFLVKKWCTRRVVNKKKGLEQAHYEPLIIVDDWISFGYVRHGESISDLQ</sequence>
<name>A0A2H1FDE3_9ARCH</name>
<proteinExistence type="predicted"/>
<accession>A0A2H1FDE3</accession>
<dbReference type="RefSeq" id="WP_157926861.1">
    <property type="nucleotide sequence ID" value="NZ_LT841358.1"/>
</dbReference>
<evidence type="ECO:0000313" key="1">
    <source>
        <dbReference type="EMBL" id="SMH70780.1"/>
    </source>
</evidence>
<dbReference type="OrthoDB" id="383341at2157"/>
<protein>
    <submittedName>
        <fullName evidence="1">Uncharacterized protein</fullName>
    </submittedName>
</protein>
<reference evidence="2" key="1">
    <citation type="submission" date="2017-03" db="EMBL/GenBank/DDBJ databases">
        <authorList>
            <person name="Herbold C."/>
        </authorList>
    </citation>
    <scope>NUCLEOTIDE SEQUENCE [LARGE SCALE GENOMIC DNA]</scope>
</reference>
<dbReference type="Proteomes" id="UP000230607">
    <property type="component" value="Chromosome 1"/>
</dbReference>
<gene>
    <name evidence="1" type="ORF">NCS_10587</name>
</gene>
<evidence type="ECO:0000313" key="2">
    <source>
        <dbReference type="Proteomes" id="UP000230607"/>
    </source>
</evidence>
<keyword evidence="2" id="KW-1185">Reference proteome</keyword>
<organism evidence="1 2">
    <name type="scientific">Candidatus Nitrosotalea okcheonensis</name>
    <dbReference type="NCBI Taxonomy" id="1903276"/>
    <lineage>
        <taxon>Archaea</taxon>
        <taxon>Nitrososphaerota</taxon>
        <taxon>Nitrososphaeria</taxon>
        <taxon>Nitrosotaleales</taxon>
        <taxon>Nitrosotaleaceae</taxon>
        <taxon>Nitrosotalea</taxon>
    </lineage>
</organism>
<dbReference type="AlphaFoldDB" id="A0A2H1FDE3"/>
<dbReference type="EMBL" id="LT841358">
    <property type="protein sequence ID" value="SMH70780.1"/>
    <property type="molecule type" value="Genomic_DNA"/>
</dbReference>